<dbReference type="Proteomes" id="UP001054889">
    <property type="component" value="Unassembled WGS sequence"/>
</dbReference>
<organism evidence="4 5">
    <name type="scientific">Eleusine coracana subsp. coracana</name>
    <dbReference type="NCBI Taxonomy" id="191504"/>
    <lineage>
        <taxon>Eukaryota</taxon>
        <taxon>Viridiplantae</taxon>
        <taxon>Streptophyta</taxon>
        <taxon>Embryophyta</taxon>
        <taxon>Tracheophyta</taxon>
        <taxon>Spermatophyta</taxon>
        <taxon>Magnoliopsida</taxon>
        <taxon>Liliopsida</taxon>
        <taxon>Poales</taxon>
        <taxon>Poaceae</taxon>
        <taxon>PACMAD clade</taxon>
        <taxon>Chloridoideae</taxon>
        <taxon>Cynodonteae</taxon>
        <taxon>Eleusininae</taxon>
        <taxon>Eleusine</taxon>
    </lineage>
</organism>
<sequence>MHSTHSTRSLSSAVVATSLSPPLPRPSRSRLPALSTSPTPMASRWVRPEVYPLFAAMGVAVGICGFQLFRNITGNPEVRVNKAGRAAGVLENHEEGRRYAMHSLRSFVHDKTPEIMPSINKFFTEPK</sequence>
<feature type="region of interest" description="Disordered" evidence="1">
    <location>
        <begin position="1"/>
        <end position="40"/>
    </location>
</feature>
<dbReference type="AlphaFoldDB" id="A0AAV5CPS5"/>
<reference evidence="4" key="2">
    <citation type="submission" date="2021-12" db="EMBL/GenBank/DDBJ databases">
        <title>Resequencing data analysis of finger millet.</title>
        <authorList>
            <person name="Hatakeyama M."/>
            <person name="Aluri S."/>
            <person name="Balachadran M.T."/>
            <person name="Sivarajan S.R."/>
            <person name="Poveda L."/>
            <person name="Shimizu-Inatsugi R."/>
            <person name="Schlapbach R."/>
            <person name="Sreeman S.M."/>
            <person name="Shimizu K.K."/>
        </authorList>
    </citation>
    <scope>NUCLEOTIDE SEQUENCE</scope>
</reference>
<feature type="compositionally biased region" description="Low complexity" evidence="1">
    <location>
        <begin position="1"/>
        <end position="20"/>
    </location>
</feature>
<dbReference type="InterPro" id="IPR010530">
    <property type="entry name" value="B12D"/>
</dbReference>
<evidence type="ECO:0008006" key="6">
    <source>
        <dbReference type="Google" id="ProtNLM"/>
    </source>
</evidence>
<protein>
    <recommendedName>
        <fullName evidence="6">B12D-like protein</fullName>
    </recommendedName>
</protein>
<comment type="caution">
    <text evidence="4">The sequence shown here is derived from an EMBL/GenBank/DDBJ whole genome shotgun (WGS) entry which is preliminary data.</text>
</comment>
<evidence type="ECO:0000313" key="4">
    <source>
        <dbReference type="EMBL" id="GJN00399.1"/>
    </source>
</evidence>
<keyword evidence="5" id="KW-1185">Reference proteome</keyword>
<keyword evidence="2" id="KW-1133">Transmembrane helix</keyword>
<feature type="compositionally biased region" description="Low complexity" evidence="1">
    <location>
        <begin position="29"/>
        <end position="38"/>
    </location>
</feature>
<evidence type="ECO:0000313" key="3">
    <source>
        <dbReference type="EMBL" id="GJN00167.1"/>
    </source>
</evidence>
<dbReference type="Pfam" id="PF06522">
    <property type="entry name" value="B12D"/>
    <property type="match status" value="1"/>
</dbReference>
<name>A0AAV5CPS5_ELECO</name>
<evidence type="ECO:0000256" key="1">
    <source>
        <dbReference type="SAM" id="MobiDB-lite"/>
    </source>
</evidence>
<feature type="transmembrane region" description="Helical" evidence="2">
    <location>
        <begin position="50"/>
        <end position="69"/>
    </location>
</feature>
<evidence type="ECO:0000313" key="5">
    <source>
        <dbReference type="Proteomes" id="UP001054889"/>
    </source>
</evidence>
<evidence type="ECO:0000256" key="2">
    <source>
        <dbReference type="SAM" id="Phobius"/>
    </source>
</evidence>
<keyword evidence="2" id="KW-0472">Membrane</keyword>
<reference evidence="4" key="1">
    <citation type="journal article" date="2018" name="DNA Res.">
        <title>Multiple hybrid de novo genome assembly of finger millet, an orphan allotetraploid crop.</title>
        <authorList>
            <person name="Hatakeyama M."/>
            <person name="Aluri S."/>
            <person name="Balachadran M.T."/>
            <person name="Sivarajan S.R."/>
            <person name="Patrignani A."/>
            <person name="Gruter S."/>
            <person name="Poveda L."/>
            <person name="Shimizu-Inatsugi R."/>
            <person name="Baeten J."/>
            <person name="Francoijs K.J."/>
            <person name="Nataraja K.N."/>
            <person name="Reddy Y.A.N."/>
            <person name="Phadnis S."/>
            <person name="Ravikumar R.L."/>
            <person name="Schlapbach R."/>
            <person name="Sreeman S.M."/>
            <person name="Shimizu K.K."/>
        </authorList>
    </citation>
    <scope>NUCLEOTIDE SEQUENCE</scope>
</reference>
<proteinExistence type="predicted"/>
<gene>
    <name evidence="4" type="primary">ga17578</name>
    <name evidence="3" type="synonym">ga17331</name>
    <name evidence="3" type="ORF">PR202_ga17331</name>
    <name evidence="4" type="ORF">PR202_ga17578</name>
</gene>
<keyword evidence="2" id="KW-0812">Transmembrane</keyword>
<accession>A0AAV5CPS5</accession>
<dbReference type="PANTHER" id="PTHR33417">
    <property type="entry name" value="G-BOX BINDING PROTEIN"/>
    <property type="match status" value="1"/>
</dbReference>
<dbReference type="EMBL" id="BQKI01000008">
    <property type="protein sequence ID" value="GJN00399.1"/>
    <property type="molecule type" value="Genomic_DNA"/>
</dbReference>
<dbReference type="EMBL" id="BQKI01000008">
    <property type="protein sequence ID" value="GJN00167.1"/>
    <property type="molecule type" value="Genomic_DNA"/>
</dbReference>